<reference evidence="1 2" key="1">
    <citation type="journal article" date="2018" name="Sci. Rep.">
        <title>Genomic signatures of local adaptation to the degree of environmental predictability in rotifers.</title>
        <authorList>
            <person name="Franch-Gras L."/>
            <person name="Hahn C."/>
            <person name="Garcia-Roger E.M."/>
            <person name="Carmona M.J."/>
            <person name="Serra M."/>
            <person name="Gomez A."/>
        </authorList>
    </citation>
    <scope>NUCLEOTIDE SEQUENCE [LARGE SCALE GENOMIC DNA]</scope>
    <source>
        <strain evidence="1">HYR1</strain>
    </source>
</reference>
<gene>
    <name evidence="1" type="ORF">BpHYR1_037034</name>
</gene>
<dbReference type="Proteomes" id="UP000276133">
    <property type="component" value="Unassembled WGS sequence"/>
</dbReference>
<proteinExistence type="predicted"/>
<sequence length="89" mass="10307">TIIPTKKNKKTIDKEAEKVVQASTSSDISKKRYFKRQIYKYKLRYSLLILCDCNCDATGINFASGNRKGHQEMLEQIFPINFFIGNKKV</sequence>
<comment type="caution">
    <text evidence="1">The sequence shown here is derived from an EMBL/GenBank/DDBJ whole genome shotgun (WGS) entry which is preliminary data.</text>
</comment>
<name>A0A3M7SN27_BRAPC</name>
<protein>
    <submittedName>
        <fullName evidence="1">Uncharacterized protein</fullName>
    </submittedName>
</protein>
<organism evidence="1 2">
    <name type="scientific">Brachionus plicatilis</name>
    <name type="common">Marine rotifer</name>
    <name type="synonym">Brachionus muelleri</name>
    <dbReference type="NCBI Taxonomy" id="10195"/>
    <lineage>
        <taxon>Eukaryota</taxon>
        <taxon>Metazoa</taxon>
        <taxon>Spiralia</taxon>
        <taxon>Gnathifera</taxon>
        <taxon>Rotifera</taxon>
        <taxon>Eurotatoria</taxon>
        <taxon>Monogononta</taxon>
        <taxon>Pseudotrocha</taxon>
        <taxon>Ploima</taxon>
        <taxon>Brachionidae</taxon>
        <taxon>Brachionus</taxon>
    </lineage>
</organism>
<evidence type="ECO:0000313" key="1">
    <source>
        <dbReference type="EMBL" id="RNA36938.1"/>
    </source>
</evidence>
<accession>A0A3M7SN27</accession>
<dbReference type="EMBL" id="REGN01001111">
    <property type="protein sequence ID" value="RNA36938.1"/>
    <property type="molecule type" value="Genomic_DNA"/>
</dbReference>
<keyword evidence="2" id="KW-1185">Reference proteome</keyword>
<dbReference type="AlphaFoldDB" id="A0A3M7SN27"/>
<evidence type="ECO:0000313" key="2">
    <source>
        <dbReference type="Proteomes" id="UP000276133"/>
    </source>
</evidence>
<feature type="non-terminal residue" evidence="1">
    <location>
        <position position="1"/>
    </location>
</feature>